<protein>
    <submittedName>
        <fullName evidence="1">Uncharacterized protein</fullName>
    </submittedName>
</protein>
<dbReference type="InterPro" id="IPR040376">
    <property type="entry name" value="At4g28100-like"/>
</dbReference>
<keyword evidence="2" id="KW-1185">Reference proteome</keyword>
<dbReference type="PANTHER" id="PTHR34056:SF1">
    <property type="entry name" value="GPI-ANCHORED PROTEIN"/>
    <property type="match status" value="1"/>
</dbReference>
<organism evidence="1 2">
    <name type="scientific">Trapa natans</name>
    <name type="common">Water chestnut</name>
    <dbReference type="NCBI Taxonomy" id="22666"/>
    <lineage>
        <taxon>Eukaryota</taxon>
        <taxon>Viridiplantae</taxon>
        <taxon>Streptophyta</taxon>
        <taxon>Embryophyta</taxon>
        <taxon>Tracheophyta</taxon>
        <taxon>Spermatophyta</taxon>
        <taxon>Magnoliopsida</taxon>
        <taxon>eudicotyledons</taxon>
        <taxon>Gunneridae</taxon>
        <taxon>Pentapetalae</taxon>
        <taxon>rosids</taxon>
        <taxon>malvids</taxon>
        <taxon>Myrtales</taxon>
        <taxon>Lythraceae</taxon>
        <taxon>Trapa</taxon>
    </lineage>
</organism>
<dbReference type="EMBL" id="JAXQNO010000017">
    <property type="protein sequence ID" value="KAK4778638.1"/>
    <property type="molecule type" value="Genomic_DNA"/>
</dbReference>
<dbReference type="Proteomes" id="UP001346149">
    <property type="component" value="Unassembled WGS sequence"/>
</dbReference>
<reference evidence="1 2" key="1">
    <citation type="journal article" date="2023" name="Hortic Res">
        <title>Pangenome of water caltrop reveals structural variations and asymmetric subgenome divergence after allopolyploidization.</title>
        <authorList>
            <person name="Zhang X."/>
            <person name="Chen Y."/>
            <person name="Wang L."/>
            <person name="Yuan Y."/>
            <person name="Fang M."/>
            <person name="Shi L."/>
            <person name="Lu R."/>
            <person name="Comes H.P."/>
            <person name="Ma Y."/>
            <person name="Chen Y."/>
            <person name="Huang G."/>
            <person name="Zhou Y."/>
            <person name="Zheng Z."/>
            <person name="Qiu Y."/>
        </authorList>
    </citation>
    <scope>NUCLEOTIDE SEQUENCE [LARGE SCALE GENOMIC DNA]</scope>
    <source>
        <strain evidence="1">F231</strain>
    </source>
</reference>
<evidence type="ECO:0000313" key="2">
    <source>
        <dbReference type="Proteomes" id="UP001346149"/>
    </source>
</evidence>
<evidence type="ECO:0000313" key="1">
    <source>
        <dbReference type="EMBL" id="KAK4778638.1"/>
    </source>
</evidence>
<accession>A0AAN7QXE5</accession>
<name>A0AAN7QXE5_TRANT</name>
<gene>
    <name evidence="1" type="ORF">SAY86_006166</name>
</gene>
<dbReference type="PANTHER" id="PTHR34056">
    <property type="entry name" value="GPI-ANCHORED PROTEIN"/>
    <property type="match status" value="1"/>
</dbReference>
<comment type="caution">
    <text evidence="1">The sequence shown here is derived from an EMBL/GenBank/DDBJ whole genome shotgun (WGS) entry which is preliminary data.</text>
</comment>
<proteinExistence type="predicted"/>
<sequence>MCVEGLGRALKERGIKLSQPNKTCDVVYCYCEVRLHPLTCPEAFHLGPDGRLRGNENVKRLESECFNGGSTSSWHMSSSSHRLSGYNKCLNSLHALTQNISDVSSKSGDRTTMMHIKDCHLMGLTWLLAKNGTAYIHTVIGVLRATMLRPDGSILRSCTLGSHRLPLAVDSSEISGCSSQLSRLQLSRINVLAMFSIHKGSTIEEHESGHGLSRGRRIVGLKLRFNGPVLELKALNMDSIQPTVDPFTGEEGPRRYLSEYQR</sequence>
<dbReference type="AlphaFoldDB" id="A0AAN7QXE5"/>